<proteinExistence type="inferred from homology"/>
<dbReference type="Pfam" id="PF03466">
    <property type="entry name" value="LysR_substrate"/>
    <property type="match status" value="1"/>
</dbReference>
<dbReference type="Gene3D" id="3.40.190.290">
    <property type="match status" value="1"/>
</dbReference>
<evidence type="ECO:0000259" key="5">
    <source>
        <dbReference type="PROSITE" id="PS50931"/>
    </source>
</evidence>
<dbReference type="OrthoDB" id="9808620at2"/>
<dbReference type="RefSeq" id="WP_120540016.1">
    <property type="nucleotide sequence ID" value="NZ_RAVZ01000036.1"/>
</dbReference>
<evidence type="ECO:0000256" key="1">
    <source>
        <dbReference type="ARBA" id="ARBA00009437"/>
    </source>
</evidence>
<organism evidence="6 7">
    <name type="scientific">Corallococcus terminator</name>
    <dbReference type="NCBI Taxonomy" id="2316733"/>
    <lineage>
        <taxon>Bacteria</taxon>
        <taxon>Pseudomonadati</taxon>
        <taxon>Myxococcota</taxon>
        <taxon>Myxococcia</taxon>
        <taxon>Myxococcales</taxon>
        <taxon>Cystobacterineae</taxon>
        <taxon>Myxococcaceae</taxon>
        <taxon>Corallococcus</taxon>
    </lineage>
</organism>
<dbReference type="FunFam" id="1.10.10.10:FF:000001">
    <property type="entry name" value="LysR family transcriptional regulator"/>
    <property type="match status" value="1"/>
</dbReference>
<keyword evidence="2" id="KW-0805">Transcription regulation</keyword>
<keyword evidence="3" id="KW-0238">DNA-binding</keyword>
<dbReference type="InterPro" id="IPR000847">
    <property type="entry name" value="LysR_HTH_N"/>
</dbReference>
<dbReference type="Pfam" id="PF00126">
    <property type="entry name" value="HTH_1"/>
    <property type="match status" value="1"/>
</dbReference>
<dbReference type="Proteomes" id="UP000268094">
    <property type="component" value="Unassembled WGS sequence"/>
</dbReference>
<dbReference type="InterPro" id="IPR036388">
    <property type="entry name" value="WH-like_DNA-bd_sf"/>
</dbReference>
<reference evidence="7" key="1">
    <citation type="submission" date="2018-09" db="EMBL/GenBank/DDBJ databases">
        <authorList>
            <person name="Livingstone P.G."/>
            <person name="Whitworth D.E."/>
        </authorList>
    </citation>
    <scope>NUCLEOTIDE SEQUENCE [LARGE SCALE GENOMIC DNA]</scope>
    <source>
        <strain evidence="7">CA054A</strain>
    </source>
</reference>
<dbReference type="PANTHER" id="PTHR30537">
    <property type="entry name" value="HTH-TYPE TRANSCRIPTIONAL REGULATOR"/>
    <property type="match status" value="1"/>
</dbReference>
<comment type="caution">
    <text evidence="6">The sequence shown here is derived from an EMBL/GenBank/DDBJ whole genome shotgun (WGS) entry which is preliminary data.</text>
</comment>
<comment type="similarity">
    <text evidence="1">Belongs to the LysR transcriptional regulatory family.</text>
</comment>
<evidence type="ECO:0000256" key="3">
    <source>
        <dbReference type="ARBA" id="ARBA00023125"/>
    </source>
</evidence>
<dbReference type="Gene3D" id="1.10.10.10">
    <property type="entry name" value="Winged helix-like DNA-binding domain superfamily/Winged helix DNA-binding domain"/>
    <property type="match status" value="1"/>
</dbReference>
<dbReference type="AlphaFoldDB" id="A0A3A8J898"/>
<dbReference type="GO" id="GO:0043565">
    <property type="term" value="F:sequence-specific DNA binding"/>
    <property type="evidence" value="ECO:0007669"/>
    <property type="project" value="TreeGrafter"/>
</dbReference>
<keyword evidence="4" id="KW-0804">Transcription</keyword>
<accession>A0A3A8J898</accession>
<dbReference type="InterPro" id="IPR036390">
    <property type="entry name" value="WH_DNA-bd_sf"/>
</dbReference>
<gene>
    <name evidence="6" type="ORF">D7V88_08030</name>
</gene>
<evidence type="ECO:0000313" key="6">
    <source>
        <dbReference type="EMBL" id="RKG91932.1"/>
    </source>
</evidence>
<dbReference type="EMBL" id="RAVZ01000036">
    <property type="protein sequence ID" value="RKG91932.1"/>
    <property type="molecule type" value="Genomic_DNA"/>
</dbReference>
<dbReference type="SUPFAM" id="SSF46785">
    <property type="entry name" value="Winged helix' DNA-binding domain"/>
    <property type="match status" value="1"/>
</dbReference>
<evidence type="ECO:0000313" key="7">
    <source>
        <dbReference type="Proteomes" id="UP000268094"/>
    </source>
</evidence>
<dbReference type="CDD" id="cd08422">
    <property type="entry name" value="PBP2_CrgA_like"/>
    <property type="match status" value="1"/>
</dbReference>
<dbReference type="GO" id="GO:0006351">
    <property type="term" value="P:DNA-templated transcription"/>
    <property type="evidence" value="ECO:0007669"/>
    <property type="project" value="TreeGrafter"/>
</dbReference>
<evidence type="ECO:0000256" key="2">
    <source>
        <dbReference type="ARBA" id="ARBA00023015"/>
    </source>
</evidence>
<dbReference type="InterPro" id="IPR005119">
    <property type="entry name" value="LysR_subst-bd"/>
</dbReference>
<feature type="domain" description="HTH lysR-type" evidence="5">
    <location>
        <begin position="1"/>
        <end position="58"/>
    </location>
</feature>
<protein>
    <submittedName>
        <fullName evidence="6">LysR family transcriptional regulator</fullName>
    </submittedName>
</protein>
<dbReference type="GO" id="GO:0003700">
    <property type="term" value="F:DNA-binding transcription factor activity"/>
    <property type="evidence" value="ECO:0007669"/>
    <property type="project" value="InterPro"/>
</dbReference>
<evidence type="ECO:0000256" key="4">
    <source>
        <dbReference type="ARBA" id="ARBA00023163"/>
    </source>
</evidence>
<dbReference type="InterPro" id="IPR058163">
    <property type="entry name" value="LysR-type_TF_proteobact-type"/>
</dbReference>
<name>A0A3A8J898_9BACT</name>
<sequence length="297" mass="32365">MDLNLLNLFVAVAETNSFTEAARRVGLPKSSVSRGVARLEASLGTQLIHRTTRHVSLSTAGLALYERTASLLDSLSKAVGTLPERTEEPSGELRLTAPHDIGATFLPEVIARFIVRYPQVRIDCRLTNRQVDMVAEGFDVALRASGGKLADSSLRMRRLGTIDLQLFASPSYLARRGVPRTPEDLAQHDLIVYRGLKHLGELGLSEKNAHVVADDMVFLREAAKAGAGIAPLPSFLALADLTAGQLVRVLPRYTQSSTSLTMLHPRAQHVPRKVSAFRDFLIDYLQVRPLSANPGAS</sequence>
<dbReference type="SUPFAM" id="SSF53850">
    <property type="entry name" value="Periplasmic binding protein-like II"/>
    <property type="match status" value="1"/>
</dbReference>
<dbReference type="PANTHER" id="PTHR30537:SF5">
    <property type="entry name" value="HTH-TYPE TRANSCRIPTIONAL ACTIVATOR TTDR-RELATED"/>
    <property type="match status" value="1"/>
</dbReference>
<keyword evidence="7" id="KW-1185">Reference proteome</keyword>
<dbReference type="PROSITE" id="PS50931">
    <property type="entry name" value="HTH_LYSR"/>
    <property type="match status" value="1"/>
</dbReference>